<evidence type="ECO:0000313" key="1">
    <source>
        <dbReference type="EMBL" id="GAA0479808.1"/>
    </source>
</evidence>
<protein>
    <submittedName>
        <fullName evidence="1">Uncharacterized protein</fullName>
    </submittedName>
</protein>
<name>A0ABN1AM34_9ACTN</name>
<keyword evidence="2" id="KW-1185">Reference proteome</keyword>
<comment type="caution">
    <text evidence="1">The sequence shown here is derived from an EMBL/GenBank/DDBJ whole genome shotgun (WGS) entry which is preliminary data.</text>
</comment>
<dbReference type="EMBL" id="BAAABY010000034">
    <property type="protein sequence ID" value="GAA0479808.1"/>
    <property type="molecule type" value="Genomic_DNA"/>
</dbReference>
<accession>A0ABN1AM34</accession>
<organism evidence="1 2">
    <name type="scientific">Streptomyces olivaceiscleroticus</name>
    <dbReference type="NCBI Taxonomy" id="68245"/>
    <lineage>
        <taxon>Bacteria</taxon>
        <taxon>Bacillati</taxon>
        <taxon>Actinomycetota</taxon>
        <taxon>Actinomycetes</taxon>
        <taxon>Kitasatosporales</taxon>
        <taxon>Streptomycetaceae</taxon>
        <taxon>Streptomyces</taxon>
    </lineage>
</organism>
<dbReference type="Proteomes" id="UP001500909">
    <property type="component" value="Unassembled WGS sequence"/>
</dbReference>
<proteinExistence type="predicted"/>
<dbReference type="RefSeq" id="WP_346097506.1">
    <property type="nucleotide sequence ID" value="NZ_BAAABY010000034.1"/>
</dbReference>
<sequence length="233" mass="24833">MQHWSNESLAGLQTALVHETLQFTAPALGAPGSLVRGVLPPPEAPGVGRVVVWDGDDLAGSVAYDLPLVGRDGDHVPADELSVLLRRMVRQNVHGQPTAPAPALPRDTHGIPVVPVEEATRFLEEGTAFHVTDALRAAVAALCPPVDEDEEELRLRGFLLLDERSVRLYVDGDDLPGVVGLDVDLRDENGAVTVGITALAAALPTLVSGDQLKYNPSDAVDHYCSAVYDLTCW</sequence>
<evidence type="ECO:0000313" key="2">
    <source>
        <dbReference type="Proteomes" id="UP001500909"/>
    </source>
</evidence>
<reference evidence="1 2" key="1">
    <citation type="journal article" date="2019" name="Int. J. Syst. Evol. Microbiol.">
        <title>The Global Catalogue of Microorganisms (GCM) 10K type strain sequencing project: providing services to taxonomists for standard genome sequencing and annotation.</title>
        <authorList>
            <consortium name="The Broad Institute Genomics Platform"/>
            <consortium name="The Broad Institute Genome Sequencing Center for Infectious Disease"/>
            <person name="Wu L."/>
            <person name="Ma J."/>
        </authorList>
    </citation>
    <scope>NUCLEOTIDE SEQUENCE [LARGE SCALE GENOMIC DNA]</scope>
    <source>
        <strain evidence="1 2">JCM 4805</strain>
    </source>
</reference>
<gene>
    <name evidence="1" type="ORF">GCM10010361_50700</name>
</gene>